<name>A0A835LY48_9MAGN</name>
<evidence type="ECO:0000313" key="1">
    <source>
        <dbReference type="EMBL" id="KAF9611845.1"/>
    </source>
</evidence>
<keyword evidence="2" id="KW-1185">Reference proteome</keyword>
<dbReference type="AlphaFoldDB" id="A0A835LY48"/>
<dbReference type="OrthoDB" id="1888697at2759"/>
<organism evidence="1 2">
    <name type="scientific">Coptis chinensis</name>
    <dbReference type="NCBI Taxonomy" id="261450"/>
    <lineage>
        <taxon>Eukaryota</taxon>
        <taxon>Viridiplantae</taxon>
        <taxon>Streptophyta</taxon>
        <taxon>Embryophyta</taxon>
        <taxon>Tracheophyta</taxon>
        <taxon>Spermatophyta</taxon>
        <taxon>Magnoliopsida</taxon>
        <taxon>Ranunculales</taxon>
        <taxon>Ranunculaceae</taxon>
        <taxon>Coptidoideae</taxon>
        <taxon>Coptis</taxon>
    </lineage>
</organism>
<gene>
    <name evidence="1" type="ORF">IFM89_036489</name>
</gene>
<dbReference type="Proteomes" id="UP000631114">
    <property type="component" value="Unassembled WGS sequence"/>
</dbReference>
<dbReference type="EMBL" id="JADFTS010000004">
    <property type="protein sequence ID" value="KAF9611845.1"/>
    <property type="molecule type" value="Genomic_DNA"/>
</dbReference>
<protein>
    <submittedName>
        <fullName evidence="1">Uncharacterized protein</fullName>
    </submittedName>
</protein>
<proteinExistence type="predicted"/>
<accession>A0A835LY48</accession>
<reference evidence="1 2" key="1">
    <citation type="submission" date="2020-10" db="EMBL/GenBank/DDBJ databases">
        <title>The Coptis chinensis genome and diversification of protoberbering-type alkaloids.</title>
        <authorList>
            <person name="Wang B."/>
            <person name="Shu S."/>
            <person name="Song C."/>
            <person name="Liu Y."/>
        </authorList>
    </citation>
    <scope>NUCLEOTIDE SEQUENCE [LARGE SCALE GENOMIC DNA]</scope>
    <source>
        <strain evidence="1">HL-2020</strain>
        <tissue evidence="1">Leaf</tissue>
    </source>
</reference>
<evidence type="ECO:0000313" key="2">
    <source>
        <dbReference type="Proteomes" id="UP000631114"/>
    </source>
</evidence>
<comment type="caution">
    <text evidence="1">The sequence shown here is derived from an EMBL/GenBank/DDBJ whole genome shotgun (WGS) entry which is preliminary data.</text>
</comment>
<sequence length="222" mass="24178">MADFPSNLIDGELFLPSDILSDENSAKIRPPTRFPSELTYVEALAERCSPTARLGHQTKNNNPPCSNTQGKPFLQFGTFNPNQIGMGFQIQFGTFDPNGIGSVANGGVCRGNGIVHNVHHASERVDYHNDLTSGYQLQHTEPVYSQNESFGHEARGKVLHNEQNKGRNHFSPFQTTGGGFQKGTGVFFPRVAGTTMEASKENGAYGNGTHFSSFTICPLLLS</sequence>